<dbReference type="EMBL" id="BOMG01000021">
    <property type="protein sequence ID" value="GID52594.1"/>
    <property type="molecule type" value="Genomic_DNA"/>
</dbReference>
<evidence type="ECO:0000313" key="10">
    <source>
        <dbReference type="EMBL" id="GID52594.1"/>
    </source>
</evidence>
<dbReference type="Pfam" id="PF00528">
    <property type="entry name" value="BPD_transp_1"/>
    <property type="match status" value="1"/>
</dbReference>
<evidence type="ECO:0000256" key="5">
    <source>
        <dbReference type="ARBA" id="ARBA00022989"/>
    </source>
</evidence>
<gene>
    <name evidence="10" type="ORF">Aco03nite_009980</name>
</gene>
<keyword evidence="2 7" id="KW-0813">Transport</keyword>
<feature type="region of interest" description="Disordered" evidence="8">
    <location>
        <begin position="1"/>
        <end position="28"/>
    </location>
</feature>
<evidence type="ECO:0000256" key="3">
    <source>
        <dbReference type="ARBA" id="ARBA00022475"/>
    </source>
</evidence>
<comment type="subcellular location">
    <subcellularLocation>
        <location evidence="1 7">Cell membrane</location>
        <topology evidence="1 7">Multi-pass membrane protein</topology>
    </subcellularLocation>
</comment>
<evidence type="ECO:0000256" key="7">
    <source>
        <dbReference type="RuleBase" id="RU363032"/>
    </source>
</evidence>
<keyword evidence="4 7" id="KW-0812">Transmembrane</keyword>
<feature type="domain" description="ABC transmembrane type-1" evidence="9">
    <location>
        <begin position="94"/>
        <end position="283"/>
    </location>
</feature>
<comment type="caution">
    <text evidence="10">The sequence shown here is derived from an EMBL/GenBank/DDBJ whole genome shotgun (WGS) entry which is preliminary data.</text>
</comment>
<keyword evidence="3" id="KW-1003">Cell membrane</keyword>
<organism evidence="10 11">
    <name type="scientific">Actinoplanes couchii</name>
    <dbReference type="NCBI Taxonomy" id="403638"/>
    <lineage>
        <taxon>Bacteria</taxon>
        <taxon>Bacillati</taxon>
        <taxon>Actinomycetota</taxon>
        <taxon>Actinomycetes</taxon>
        <taxon>Micromonosporales</taxon>
        <taxon>Micromonosporaceae</taxon>
        <taxon>Actinoplanes</taxon>
    </lineage>
</organism>
<keyword evidence="5 7" id="KW-1133">Transmembrane helix</keyword>
<dbReference type="InterPro" id="IPR000515">
    <property type="entry name" value="MetI-like"/>
</dbReference>
<dbReference type="RefSeq" id="WP_203793419.1">
    <property type="nucleotide sequence ID" value="NZ_BAAAQE010000097.1"/>
</dbReference>
<reference evidence="10 11" key="1">
    <citation type="submission" date="2021-01" db="EMBL/GenBank/DDBJ databases">
        <title>Whole genome shotgun sequence of Actinoplanes couchii NBRC 106145.</title>
        <authorList>
            <person name="Komaki H."/>
            <person name="Tamura T."/>
        </authorList>
    </citation>
    <scope>NUCLEOTIDE SEQUENCE [LARGE SCALE GENOMIC DNA]</scope>
    <source>
        <strain evidence="10 11">NBRC 106145</strain>
    </source>
</reference>
<feature type="transmembrane region" description="Helical" evidence="7">
    <location>
        <begin position="260"/>
        <end position="283"/>
    </location>
</feature>
<dbReference type="PANTHER" id="PTHR43744:SF8">
    <property type="entry name" value="SN-GLYCEROL-3-PHOSPHATE TRANSPORT SYSTEM PERMEASE PROTEIN UGPE"/>
    <property type="match status" value="1"/>
</dbReference>
<evidence type="ECO:0000259" key="9">
    <source>
        <dbReference type="PROSITE" id="PS50928"/>
    </source>
</evidence>
<dbReference type="Gene3D" id="1.10.3720.10">
    <property type="entry name" value="MetI-like"/>
    <property type="match status" value="1"/>
</dbReference>
<keyword evidence="11" id="KW-1185">Reference proteome</keyword>
<accession>A0ABQ3X250</accession>
<proteinExistence type="inferred from homology"/>
<protein>
    <submittedName>
        <fullName evidence="10">Sugar ABC transporter permease</fullName>
    </submittedName>
</protein>
<feature type="transmembrane region" description="Helical" evidence="7">
    <location>
        <begin position="93"/>
        <end position="117"/>
    </location>
</feature>
<dbReference type="Proteomes" id="UP000612282">
    <property type="component" value="Unassembled WGS sequence"/>
</dbReference>
<evidence type="ECO:0000256" key="6">
    <source>
        <dbReference type="ARBA" id="ARBA00023136"/>
    </source>
</evidence>
<sequence length="298" mass="32880">MAAETKKPPALRTPRQALNKKPGSRTGDLARKISSSSVLWLLVVVYGFPTLWFVMSSFKPAGELFSYPLTFFPSRFTLDGYAEAWTKFDFAGYFVNTLIVAVGATLLTVVASAAAGYALAKYQSWWLKIFAVCIIATTMLPGETILAPLFVVVRDLGLYNNLAGVIVPAVITATGTFMFRQFFVTVPNDLLEAARIDGSGEVSTFIRIMLPLAKPIIMTLAIFSFQWRWNDYLWPLIILNDPNEFTLQIGVASIIGAQNINWSVLLGASVMSMIPLVAIYLIFQKYVMSADMNAGLKD</sequence>
<evidence type="ECO:0000256" key="8">
    <source>
        <dbReference type="SAM" id="MobiDB-lite"/>
    </source>
</evidence>
<evidence type="ECO:0000313" key="11">
    <source>
        <dbReference type="Proteomes" id="UP000612282"/>
    </source>
</evidence>
<evidence type="ECO:0000256" key="1">
    <source>
        <dbReference type="ARBA" id="ARBA00004651"/>
    </source>
</evidence>
<evidence type="ECO:0000256" key="2">
    <source>
        <dbReference type="ARBA" id="ARBA00022448"/>
    </source>
</evidence>
<dbReference type="InterPro" id="IPR035906">
    <property type="entry name" value="MetI-like_sf"/>
</dbReference>
<dbReference type="PROSITE" id="PS50928">
    <property type="entry name" value="ABC_TM1"/>
    <property type="match status" value="1"/>
</dbReference>
<evidence type="ECO:0000256" key="4">
    <source>
        <dbReference type="ARBA" id="ARBA00022692"/>
    </source>
</evidence>
<feature type="transmembrane region" description="Helical" evidence="7">
    <location>
        <begin position="129"/>
        <end position="150"/>
    </location>
</feature>
<feature type="transmembrane region" description="Helical" evidence="7">
    <location>
        <begin position="38"/>
        <end position="58"/>
    </location>
</feature>
<dbReference type="SUPFAM" id="SSF161098">
    <property type="entry name" value="MetI-like"/>
    <property type="match status" value="1"/>
</dbReference>
<dbReference type="CDD" id="cd06261">
    <property type="entry name" value="TM_PBP2"/>
    <property type="match status" value="1"/>
</dbReference>
<feature type="transmembrane region" description="Helical" evidence="7">
    <location>
        <begin position="162"/>
        <end position="183"/>
    </location>
</feature>
<comment type="similarity">
    <text evidence="7">Belongs to the binding-protein-dependent transport system permease family.</text>
</comment>
<dbReference type="PANTHER" id="PTHR43744">
    <property type="entry name" value="ABC TRANSPORTER PERMEASE PROTEIN MG189-RELATED-RELATED"/>
    <property type="match status" value="1"/>
</dbReference>
<name>A0ABQ3X250_9ACTN</name>
<keyword evidence="6 7" id="KW-0472">Membrane</keyword>
<feature type="transmembrane region" description="Helical" evidence="7">
    <location>
        <begin position="204"/>
        <end position="225"/>
    </location>
</feature>